<organism evidence="2">
    <name type="scientific">Oryza punctata</name>
    <name type="common">Red rice</name>
    <dbReference type="NCBI Taxonomy" id="4537"/>
    <lineage>
        <taxon>Eukaryota</taxon>
        <taxon>Viridiplantae</taxon>
        <taxon>Streptophyta</taxon>
        <taxon>Embryophyta</taxon>
        <taxon>Tracheophyta</taxon>
        <taxon>Spermatophyta</taxon>
        <taxon>Magnoliopsida</taxon>
        <taxon>Liliopsida</taxon>
        <taxon>Poales</taxon>
        <taxon>Poaceae</taxon>
        <taxon>BOP clade</taxon>
        <taxon>Oryzoideae</taxon>
        <taxon>Oryzeae</taxon>
        <taxon>Oryzinae</taxon>
        <taxon>Oryza</taxon>
    </lineage>
</organism>
<dbReference type="Proteomes" id="UP000026962">
    <property type="component" value="Chromosome 7"/>
</dbReference>
<evidence type="ECO:0000313" key="2">
    <source>
        <dbReference type="EnsemblPlants" id="OPUNC07G01210.1"/>
    </source>
</evidence>
<dbReference type="Gramene" id="OPUNC07G01210.1">
    <property type="protein sequence ID" value="OPUNC07G01210.1"/>
    <property type="gene ID" value="OPUNC07G01210"/>
</dbReference>
<evidence type="ECO:0000313" key="3">
    <source>
        <dbReference type="Proteomes" id="UP000026962"/>
    </source>
</evidence>
<keyword evidence="3" id="KW-1185">Reference proteome</keyword>
<feature type="compositionally biased region" description="Pro residues" evidence="1">
    <location>
        <begin position="31"/>
        <end position="48"/>
    </location>
</feature>
<accession>A0A0E0LGF5</accession>
<protein>
    <submittedName>
        <fullName evidence="2">Uncharacterized protein</fullName>
    </submittedName>
</protein>
<dbReference type="AlphaFoldDB" id="A0A0E0LGF5"/>
<evidence type="ECO:0000256" key="1">
    <source>
        <dbReference type="SAM" id="MobiDB-lite"/>
    </source>
</evidence>
<reference evidence="2" key="2">
    <citation type="submission" date="2018-05" db="EMBL/GenBank/DDBJ databases">
        <title>OpunRS2 (Oryza punctata Reference Sequence Version 2).</title>
        <authorList>
            <person name="Zhang J."/>
            <person name="Kudrna D."/>
            <person name="Lee S."/>
            <person name="Talag J."/>
            <person name="Welchert J."/>
            <person name="Wing R.A."/>
        </authorList>
    </citation>
    <scope>NUCLEOTIDE SEQUENCE [LARGE SCALE GENOMIC DNA]</scope>
</reference>
<dbReference type="EnsemblPlants" id="OPUNC07G01210.1">
    <property type="protein sequence ID" value="OPUNC07G01210.1"/>
    <property type="gene ID" value="OPUNC07G01210"/>
</dbReference>
<sequence>MAMMRSALARVFRRSSGSCRAPRRRPETDQAPPPLPSLRPAAPAPWVLPRPGSATHPQPQMVRTFMSAAAASAPNRRIPNLNLLQGQRYFPVISKGTEGMKWAGQKTFLSAERNANSGAKLMESARLAARRINEWGNRPSSAKTEFVLRIPIPQVLLFVSAPETQNLSSKSANSKISQEVADNHSQLGLLSVF</sequence>
<feature type="region of interest" description="Disordered" evidence="1">
    <location>
        <begin position="1"/>
        <end position="56"/>
    </location>
</feature>
<name>A0A0E0LGF5_ORYPU</name>
<dbReference type="HOGENOM" id="CLU_1410876_0_0_1"/>
<proteinExistence type="predicted"/>
<reference evidence="2" key="1">
    <citation type="submission" date="2015-04" db="UniProtKB">
        <authorList>
            <consortium name="EnsemblPlants"/>
        </authorList>
    </citation>
    <scope>IDENTIFICATION</scope>
</reference>